<proteinExistence type="predicted"/>
<evidence type="ECO:0000313" key="4">
    <source>
        <dbReference type="Proteomes" id="UP000199503"/>
    </source>
</evidence>
<feature type="transmembrane region" description="Helical" evidence="2">
    <location>
        <begin position="79"/>
        <end position="100"/>
    </location>
</feature>
<accession>A0A1H9IRK3</accession>
<dbReference type="Proteomes" id="UP000199503">
    <property type="component" value="Unassembled WGS sequence"/>
</dbReference>
<feature type="compositionally biased region" description="Low complexity" evidence="1">
    <location>
        <begin position="161"/>
        <end position="176"/>
    </location>
</feature>
<evidence type="ECO:0000256" key="2">
    <source>
        <dbReference type="SAM" id="Phobius"/>
    </source>
</evidence>
<keyword evidence="2" id="KW-0812">Transmembrane</keyword>
<reference evidence="4" key="1">
    <citation type="submission" date="2016-10" db="EMBL/GenBank/DDBJ databases">
        <authorList>
            <person name="Varghese N."/>
            <person name="Submissions S."/>
        </authorList>
    </citation>
    <scope>NUCLEOTIDE SEQUENCE [LARGE SCALE GENOMIC DNA]</scope>
    <source>
        <strain evidence="4">DSM 44437</strain>
    </source>
</reference>
<name>A0A1H9IRK3_9PSEU</name>
<dbReference type="STRING" id="65499.SAMN04488000_104296"/>
<evidence type="ECO:0000313" key="3">
    <source>
        <dbReference type="EMBL" id="SEQ77132.1"/>
    </source>
</evidence>
<protein>
    <submittedName>
        <fullName evidence="3">Uncharacterized protein</fullName>
    </submittedName>
</protein>
<dbReference type="EMBL" id="FOFV01000004">
    <property type="protein sequence ID" value="SEQ77132.1"/>
    <property type="molecule type" value="Genomic_DNA"/>
</dbReference>
<keyword evidence="2" id="KW-0472">Membrane</keyword>
<feature type="region of interest" description="Disordered" evidence="1">
    <location>
        <begin position="133"/>
        <end position="152"/>
    </location>
</feature>
<sequence>MQRPATTGRRHTRVGSISVAELIKQQPGPVRILSTEEAATDALVTSLLGPTENMTATTAVIPVTPGRRRRTKSSRTAKAASLLTGAIVLVSSVAGAAVLAGNRPPNAGIPVTERAVALSGSSALRPDVLSAQLPNERPPAQTTPGAAAAPMPQPSELLLETGAASAPASTEPSTPEVSTGPLPQVDVVKKFYELLTTRPGSAAKLLSPDLVGPNTADFVKSWGKIKVVNVDQTSVRPDGSVLAVVSMQEADGSWLRIEQLFWLTSTTQPRIIGTEVLSAQRS</sequence>
<keyword evidence="2" id="KW-1133">Transmembrane helix</keyword>
<feature type="region of interest" description="Disordered" evidence="1">
    <location>
        <begin position="161"/>
        <end position="182"/>
    </location>
</feature>
<gene>
    <name evidence="3" type="ORF">SAMN04488000_104296</name>
</gene>
<dbReference type="AlphaFoldDB" id="A0A1H9IRK3"/>
<keyword evidence="4" id="KW-1185">Reference proteome</keyword>
<evidence type="ECO:0000256" key="1">
    <source>
        <dbReference type="SAM" id="MobiDB-lite"/>
    </source>
</evidence>
<feature type="compositionally biased region" description="Low complexity" evidence="1">
    <location>
        <begin position="138"/>
        <end position="150"/>
    </location>
</feature>
<organism evidence="3 4">
    <name type="scientific">Lentzea albida</name>
    <dbReference type="NCBI Taxonomy" id="65499"/>
    <lineage>
        <taxon>Bacteria</taxon>
        <taxon>Bacillati</taxon>
        <taxon>Actinomycetota</taxon>
        <taxon>Actinomycetes</taxon>
        <taxon>Pseudonocardiales</taxon>
        <taxon>Pseudonocardiaceae</taxon>
        <taxon>Lentzea</taxon>
    </lineage>
</organism>